<dbReference type="InterPro" id="IPR000182">
    <property type="entry name" value="GNAT_dom"/>
</dbReference>
<comment type="caution">
    <text evidence="2">The sequence shown here is derived from an EMBL/GenBank/DDBJ whole genome shotgun (WGS) entry which is preliminary data.</text>
</comment>
<keyword evidence="3" id="KW-1185">Reference proteome</keyword>
<dbReference type="SUPFAM" id="SSF55729">
    <property type="entry name" value="Acyl-CoA N-acyltransferases (Nat)"/>
    <property type="match status" value="1"/>
</dbReference>
<dbReference type="Proteomes" id="UP000054251">
    <property type="component" value="Unassembled WGS sequence"/>
</dbReference>
<dbReference type="GO" id="GO:0016747">
    <property type="term" value="F:acyltransferase activity, transferring groups other than amino-acyl groups"/>
    <property type="evidence" value="ECO:0007669"/>
    <property type="project" value="InterPro"/>
</dbReference>
<sequence>MEFSFRQATLDDLDSSWKILEDAIRRRKDDGSDQWQDGYPNPSVIKEDIEKKVAYVLTCSNNVVGYCTILINDEPAYNNIEGKWLSEGDYVVCHRVAVSQGYLGKGLAQKILKSVEEYALSSQIYSIKADTNFDNIGMLKTFEKLDYQYCGEVFLRGAPRKAFEKLLTKS</sequence>
<feature type="domain" description="N-acetyltransferase" evidence="1">
    <location>
        <begin position="3"/>
        <end position="170"/>
    </location>
</feature>
<gene>
    <name evidence="2" type="ORF">AC631_04489</name>
</gene>
<dbReference type="OrthoDB" id="4032782at2759"/>
<dbReference type="EMBL" id="LMYN01000122">
    <property type="protein sequence ID" value="KRZ99759.1"/>
    <property type="molecule type" value="Genomic_DNA"/>
</dbReference>
<evidence type="ECO:0000313" key="2">
    <source>
        <dbReference type="EMBL" id="KRZ99759.1"/>
    </source>
</evidence>
<reference evidence="2 3" key="1">
    <citation type="submission" date="2015-11" db="EMBL/GenBank/DDBJ databases">
        <title>The genome of Debaryomyces fabryi.</title>
        <authorList>
            <person name="Tafer H."/>
            <person name="Lopandic K."/>
        </authorList>
    </citation>
    <scope>NUCLEOTIDE SEQUENCE [LARGE SCALE GENOMIC DNA]</scope>
    <source>
        <strain evidence="2 3">CBS 789</strain>
    </source>
</reference>
<evidence type="ECO:0000313" key="3">
    <source>
        <dbReference type="Proteomes" id="UP000054251"/>
    </source>
</evidence>
<evidence type="ECO:0000259" key="1">
    <source>
        <dbReference type="PROSITE" id="PS51186"/>
    </source>
</evidence>
<dbReference type="Pfam" id="PF00583">
    <property type="entry name" value="Acetyltransf_1"/>
    <property type="match status" value="1"/>
</dbReference>
<dbReference type="AlphaFoldDB" id="A0A0V1PU96"/>
<dbReference type="RefSeq" id="XP_015465862.1">
    <property type="nucleotide sequence ID" value="XM_015613318.1"/>
</dbReference>
<dbReference type="Gene3D" id="3.40.630.30">
    <property type="match status" value="1"/>
</dbReference>
<dbReference type="GeneID" id="26841498"/>
<protein>
    <recommendedName>
        <fullName evidence="1">N-acetyltransferase domain-containing protein</fullName>
    </recommendedName>
</protein>
<accession>A0A0V1PU96</accession>
<proteinExistence type="predicted"/>
<organism evidence="2 3">
    <name type="scientific">Debaryomyces fabryi</name>
    <dbReference type="NCBI Taxonomy" id="58627"/>
    <lineage>
        <taxon>Eukaryota</taxon>
        <taxon>Fungi</taxon>
        <taxon>Dikarya</taxon>
        <taxon>Ascomycota</taxon>
        <taxon>Saccharomycotina</taxon>
        <taxon>Pichiomycetes</taxon>
        <taxon>Debaryomycetaceae</taxon>
        <taxon>Debaryomyces</taxon>
    </lineage>
</organism>
<name>A0A0V1PU96_9ASCO</name>
<dbReference type="CDD" id="cd04301">
    <property type="entry name" value="NAT_SF"/>
    <property type="match status" value="1"/>
</dbReference>
<dbReference type="PROSITE" id="PS51186">
    <property type="entry name" value="GNAT"/>
    <property type="match status" value="1"/>
</dbReference>
<dbReference type="InterPro" id="IPR016181">
    <property type="entry name" value="Acyl_CoA_acyltransferase"/>
</dbReference>